<dbReference type="SUPFAM" id="SSF53300">
    <property type="entry name" value="vWA-like"/>
    <property type="match status" value="1"/>
</dbReference>
<dbReference type="Proteomes" id="UP000316256">
    <property type="component" value="Unassembled WGS sequence"/>
</dbReference>
<evidence type="ECO:0000259" key="3">
    <source>
        <dbReference type="PROSITE" id="PS50234"/>
    </source>
</evidence>
<dbReference type="InterPro" id="IPR041628">
    <property type="entry name" value="ChlI/MoxR_AAA_lid"/>
</dbReference>
<accession>A0A541B405</accession>
<dbReference type="InterPro" id="IPR036465">
    <property type="entry name" value="vWFA_dom_sf"/>
</dbReference>
<dbReference type="Pfam" id="PF07728">
    <property type="entry name" value="AAA_5"/>
    <property type="match status" value="1"/>
</dbReference>
<dbReference type="InterPro" id="IPR041702">
    <property type="entry name" value="BchD/ChlD_VWA"/>
</dbReference>
<dbReference type="InterPro" id="IPR011704">
    <property type="entry name" value="ATPase_dyneun-rel_AAA"/>
</dbReference>
<dbReference type="Gene3D" id="3.40.50.410">
    <property type="entry name" value="von Willebrand factor, type A domain"/>
    <property type="match status" value="1"/>
</dbReference>
<sequence length="666" mass="70802">MVQDYSAAHDGSTEPARPEPGFPFSAIVGQDQLRLALTLCAVHPGIGGVLVRGEKGTAKSTVVRALAALLPPVVGDDGSRPARLVELPVGATEDRVVGSLDLEKVLRDGERAFQPGLLAAAHDGVLYVDEVNLLHDHLVDVLLDAAAMGRVHIERDGVSHSHPARFVLVGTMNPEEGELRPQLLDRFGLAVDVAASREVDTRMQVVRRRLDFESDPAAFAARYAAQDEELARRIAAARDALAGVELSDTELRRIAALCASFDVDGMRADLVLARTATAHAAWRGASAVTEEDVRVAAELTLPHRRRRDPFDEPGLDPQQLDDAMRDAGEHVDDAMRDAAEQPEPDPEPDPDGPGGGAPEPESGDGGDTSARSDDPADRPDERERPAPGRAPDRPAAAPSAQFKTRLLTIPGVGEGAPGRRSRSRSPQGRVVRSTTEPGRGLHLVGTLFVAAEHQVARGRTDGRMMLAPSDIRGAHREGREGNLVVFVVDASGSMAARDRLSAVTGAVISLLRDAYQRRDKVAVITMRGSAAELVLPPTSSVDVAVRRLRSLRTGGRTPLAQGFLKAREVVLREKVRDPQRRAMVLALTDGRATGGTDPVRRAKVAASLLADASVASVLVDCESGMVRLGLARELATAMRGAYVRIDELSAEKVAGVVRAGAAAFAA</sequence>
<dbReference type="Pfam" id="PF13519">
    <property type="entry name" value="VWA_2"/>
    <property type="match status" value="1"/>
</dbReference>
<dbReference type="CDD" id="cd01451">
    <property type="entry name" value="vWA_Magnesium_chelatase"/>
    <property type="match status" value="1"/>
</dbReference>
<dbReference type="Pfam" id="PF17863">
    <property type="entry name" value="AAA_lid_2"/>
    <property type="match status" value="1"/>
</dbReference>
<dbReference type="GO" id="GO:0005524">
    <property type="term" value="F:ATP binding"/>
    <property type="evidence" value="ECO:0007669"/>
    <property type="project" value="InterPro"/>
</dbReference>
<dbReference type="InterPro" id="IPR027417">
    <property type="entry name" value="P-loop_NTPase"/>
</dbReference>
<organism evidence="4 5">
    <name type="scientific">Rhodococcus spelaei</name>
    <dbReference type="NCBI Taxonomy" id="2546320"/>
    <lineage>
        <taxon>Bacteria</taxon>
        <taxon>Bacillati</taxon>
        <taxon>Actinomycetota</taxon>
        <taxon>Actinomycetes</taxon>
        <taxon>Mycobacteriales</taxon>
        <taxon>Nocardiaceae</taxon>
        <taxon>Rhodococcus</taxon>
    </lineage>
</organism>
<dbReference type="EMBL" id="VIGH01000007">
    <property type="protein sequence ID" value="TQF67047.1"/>
    <property type="molecule type" value="Genomic_DNA"/>
</dbReference>
<evidence type="ECO:0000313" key="5">
    <source>
        <dbReference type="Proteomes" id="UP000316256"/>
    </source>
</evidence>
<evidence type="ECO:0000313" key="4">
    <source>
        <dbReference type="EMBL" id="TQF67047.1"/>
    </source>
</evidence>
<feature type="compositionally biased region" description="Acidic residues" evidence="2">
    <location>
        <begin position="340"/>
        <end position="350"/>
    </location>
</feature>
<feature type="region of interest" description="Disordered" evidence="2">
    <location>
        <begin position="337"/>
        <end position="438"/>
    </location>
</feature>
<dbReference type="Gene3D" id="3.40.50.300">
    <property type="entry name" value="P-loop containing nucleotide triphosphate hydrolases"/>
    <property type="match status" value="1"/>
</dbReference>
<dbReference type="PANTHER" id="PTHR35023:SF1">
    <property type="entry name" value="MG-PROTOPORPHYRIN IX CHELATASE"/>
    <property type="match status" value="1"/>
</dbReference>
<feature type="compositionally biased region" description="Low complexity" evidence="2">
    <location>
        <begin position="424"/>
        <end position="433"/>
    </location>
</feature>
<dbReference type="GO" id="GO:0016887">
    <property type="term" value="F:ATP hydrolysis activity"/>
    <property type="evidence" value="ECO:0007669"/>
    <property type="project" value="InterPro"/>
</dbReference>
<comment type="similarity">
    <text evidence="1">Belongs to the Mg-chelatase subunits D/I family.</text>
</comment>
<comment type="caution">
    <text evidence="4">The sequence shown here is derived from an EMBL/GenBank/DDBJ whole genome shotgun (WGS) entry which is preliminary data.</text>
</comment>
<dbReference type="InterPro" id="IPR052989">
    <property type="entry name" value="Mg-chelatase_DI-like"/>
</dbReference>
<feature type="compositionally biased region" description="Basic and acidic residues" evidence="2">
    <location>
        <begin position="370"/>
        <end position="392"/>
    </location>
</feature>
<dbReference type="Gene3D" id="1.10.8.80">
    <property type="entry name" value="Magnesium chelatase subunit I, C-Terminal domain"/>
    <property type="match status" value="1"/>
</dbReference>
<dbReference type="InterPro" id="IPR003593">
    <property type="entry name" value="AAA+_ATPase"/>
</dbReference>
<keyword evidence="5" id="KW-1185">Reference proteome</keyword>
<dbReference type="SUPFAM" id="SSF52540">
    <property type="entry name" value="P-loop containing nucleoside triphosphate hydrolases"/>
    <property type="match status" value="1"/>
</dbReference>
<feature type="domain" description="VWFA" evidence="3">
    <location>
        <begin position="483"/>
        <end position="660"/>
    </location>
</feature>
<protein>
    <submittedName>
        <fullName evidence="4">VWA domain-containing protein</fullName>
    </submittedName>
</protein>
<proteinExistence type="inferred from homology"/>
<dbReference type="PANTHER" id="PTHR35023">
    <property type="entry name" value="CHELATASE-RELATED"/>
    <property type="match status" value="1"/>
</dbReference>
<dbReference type="OrthoDB" id="9775079at2"/>
<gene>
    <name evidence="4" type="ORF">FK531_15835</name>
</gene>
<dbReference type="CDD" id="cd00009">
    <property type="entry name" value="AAA"/>
    <property type="match status" value="1"/>
</dbReference>
<evidence type="ECO:0000256" key="2">
    <source>
        <dbReference type="SAM" id="MobiDB-lite"/>
    </source>
</evidence>
<feature type="region of interest" description="Disordered" evidence="2">
    <location>
        <begin position="1"/>
        <end position="20"/>
    </location>
</feature>
<dbReference type="SMART" id="SM00327">
    <property type="entry name" value="VWA"/>
    <property type="match status" value="1"/>
</dbReference>
<name>A0A541B405_9NOCA</name>
<dbReference type="InterPro" id="IPR002035">
    <property type="entry name" value="VWF_A"/>
</dbReference>
<dbReference type="AlphaFoldDB" id="A0A541B405"/>
<evidence type="ECO:0000256" key="1">
    <source>
        <dbReference type="ARBA" id="ARBA00005799"/>
    </source>
</evidence>
<dbReference type="PROSITE" id="PS50234">
    <property type="entry name" value="VWFA"/>
    <property type="match status" value="1"/>
</dbReference>
<dbReference type="RefSeq" id="WP_142101015.1">
    <property type="nucleotide sequence ID" value="NZ_VIGH01000007.1"/>
</dbReference>
<dbReference type="SMART" id="SM00382">
    <property type="entry name" value="AAA"/>
    <property type="match status" value="1"/>
</dbReference>
<reference evidence="4 5" key="1">
    <citation type="submission" date="2019-06" db="EMBL/GenBank/DDBJ databases">
        <title>Rhodococcus spaelei sp. nov., isolated from a cave.</title>
        <authorList>
            <person name="Lee S.D."/>
        </authorList>
    </citation>
    <scope>NUCLEOTIDE SEQUENCE [LARGE SCALE GENOMIC DNA]</scope>
    <source>
        <strain evidence="4 5">C9-5</strain>
    </source>
</reference>